<sequence>MMNNVKNKLSVATCSLLGSVAPQAEAVENAWDLDSSFLFYSEADDRVTVRKLIALLTGDISNEDTVNVNLVLDTMSGATPTGAVRSKNSSVSFSSASGAGSSTIDGASVDRVNFSDTRLGIALSWAHMVNRLSTLNYGGSLSVEKDYQSYGLSLSYNRDTEDRLTTYTLGFAGSLDQIFRKTNGTPKPLSRVSDAIIFSDGERFTYDFIMGMSKVLNRKTVALLNYTLGYSDGYHTDPYKVISEVNLVEDTATGEFAFAELDRYYEARPDTRLRHAIYTSMAHQYGDSGETVHASYRFYTDDWGVSSNTFDLTHRTPLFSSSYIEPHFRYYQQSAADFFVHSFVNEDLSTPLVLPEFASADYRLDAAVAVTAGIEYGMKLSSGTFRSRLEFINWQYEEAEYDETKALVFQISYQKLFY</sequence>
<gene>
    <name evidence="2" type="ORF">MNBD_GAMMA08-2031</name>
</gene>
<evidence type="ECO:0000256" key="1">
    <source>
        <dbReference type="SAM" id="MobiDB-lite"/>
    </source>
</evidence>
<feature type="compositionally biased region" description="Low complexity" evidence="1">
    <location>
        <begin position="86"/>
        <end position="103"/>
    </location>
</feature>
<dbReference type="EMBL" id="UOFH01000252">
    <property type="protein sequence ID" value="VAW63514.1"/>
    <property type="molecule type" value="Genomic_DNA"/>
</dbReference>
<accession>A0A3B0Y4M6</accession>
<protein>
    <recommendedName>
        <fullName evidence="3">DUF3570 domain-containing protein</fullName>
    </recommendedName>
</protein>
<evidence type="ECO:0008006" key="3">
    <source>
        <dbReference type="Google" id="ProtNLM"/>
    </source>
</evidence>
<feature type="region of interest" description="Disordered" evidence="1">
    <location>
        <begin position="81"/>
        <end position="103"/>
    </location>
</feature>
<evidence type="ECO:0000313" key="2">
    <source>
        <dbReference type="EMBL" id="VAW63514.1"/>
    </source>
</evidence>
<dbReference type="AlphaFoldDB" id="A0A3B0Y4M6"/>
<proteinExistence type="predicted"/>
<dbReference type="Pfam" id="PF12094">
    <property type="entry name" value="DUF3570"/>
    <property type="match status" value="1"/>
</dbReference>
<organism evidence="2">
    <name type="scientific">hydrothermal vent metagenome</name>
    <dbReference type="NCBI Taxonomy" id="652676"/>
    <lineage>
        <taxon>unclassified sequences</taxon>
        <taxon>metagenomes</taxon>
        <taxon>ecological metagenomes</taxon>
    </lineage>
</organism>
<reference evidence="2" key="1">
    <citation type="submission" date="2018-06" db="EMBL/GenBank/DDBJ databases">
        <authorList>
            <person name="Zhirakovskaya E."/>
        </authorList>
    </citation>
    <scope>NUCLEOTIDE SEQUENCE</scope>
</reference>
<name>A0A3B0Y4M6_9ZZZZ</name>
<dbReference type="InterPro" id="IPR021953">
    <property type="entry name" value="DUF3570"/>
</dbReference>